<evidence type="ECO:0000313" key="1">
    <source>
        <dbReference type="EMBL" id="KAJ5376336.1"/>
    </source>
</evidence>
<keyword evidence="2" id="KW-1185">Reference proteome</keyword>
<accession>A0A9W9SCV2</accession>
<gene>
    <name evidence="1" type="ORF">N7509_013222</name>
</gene>
<proteinExistence type="predicted"/>
<reference evidence="1" key="2">
    <citation type="journal article" date="2023" name="IMA Fungus">
        <title>Comparative genomic study of the Penicillium genus elucidates a diverse pangenome and 15 lateral gene transfer events.</title>
        <authorList>
            <person name="Petersen C."/>
            <person name="Sorensen T."/>
            <person name="Nielsen M.R."/>
            <person name="Sondergaard T.E."/>
            <person name="Sorensen J.L."/>
            <person name="Fitzpatrick D.A."/>
            <person name="Frisvad J.C."/>
            <person name="Nielsen K.L."/>
        </authorList>
    </citation>
    <scope>NUCLEOTIDE SEQUENCE</scope>
    <source>
        <strain evidence="1">IBT 29677</strain>
    </source>
</reference>
<organism evidence="1 2">
    <name type="scientific">Penicillium cosmopolitanum</name>
    <dbReference type="NCBI Taxonomy" id="1131564"/>
    <lineage>
        <taxon>Eukaryota</taxon>
        <taxon>Fungi</taxon>
        <taxon>Dikarya</taxon>
        <taxon>Ascomycota</taxon>
        <taxon>Pezizomycotina</taxon>
        <taxon>Eurotiomycetes</taxon>
        <taxon>Eurotiomycetidae</taxon>
        <taxon>Eurotiales</taxon>
        <taxon>Aspergillaceae</taxon>
        <taxon>Penicillium</taxon>
    </lineage>
</organism>
<sequence>MSTRCRSNPTSSTPLAIAFLPHWRWLICQAGYANVLPPPGLRTGKQKSQAADEVPVSSPGWNGTDGVYGILYELDPVDEGGFGWGRRDWKAGKGRGGGEEGLDVSPGIRPREQGLGAYNKWFLGARVVKWLAESEGHALRLRARHQVQNDADAGVEAGDNAGEEVDVLVYVDENRIVVGPPKLEYIGRMNRAIKECAELGVDEGWIGGVMRRFIPEE</sequence>
<dbReference type="EMBL" id="JAPZBU010000012">
    <property type="protein sequence ID" value="KAJ5376336.1"/>
    <property type="molecule type" value="Genomic_DNA"/>
</dbReference>
<dbReference type="GeneID" id="81376839"/>
<dbReference type="AlphaFoldDB" id="A0A9W9SCV2"/>
<reference evidence="1" key="1">
    <citation type="submission" date="2022-12" db="EMBL/GenBank/DDBJ databases">
        <authorList>
            <person name="Petersen C."/>
        </authorList>
    </citation>
    <scope>NUCLEOTIDE SEQUENCE</scope>
    <source>
        <strain evidence="1">IBT 29677</strain>
    </source>
</reference>
<comment type="caution">
    <text evidence="1">The sequence shown here is derived from an EMBL/GenBank/DDBJ whole genome shotgun (WGS) entry which is preliminary data.</text>
</comment>
<evidence type="ECO:0000313" key="2">
    <source>
        <dbReference type="Proteomes" id="UP001147747"/>
    </source>
</evidence>
<dbReference type="RefSeq" id="XP_056481366.1">
    <property type="nucleotide sequence ID" value="XM_056637859.1"/>
</dbReference>
<protein>
    <submittedName>
        <fullName evidence="1">Uncharacterized protein</fullName>
    </submittedName>
</protein>
<name>A0A9W9SCV2_9EURO</name>
<dbReference type="OrthoDB" id="2924818at2759"/>
<dbReference type="Gene3D" id="3.10.490.10">
    <property type="entry name" value="Gamma-glutamyl cyclotransferase-like"/>
    <property type="match status" value="1"/>
</dbReference>
<dbReference type="Proteomes" id="UP001147747">
    <property type="component" value="Unassembled WGS sequence"/>
</dbReference>